<dbReference type="InterPro" id="IPR029058">
    <property type="entry name" value="AB_hydrolase_fold"/>
</dbReference>
<dbReference type="RefSeq" id="WP_119645874.1">
    <property type="nucleotide sequence ID" value="NZ_QXFI01000008.1"/>
</dbReference>
<protein>
    <submittedName>
        <fullName evidence="3">Alpha/beta hydrolase</fullName>
    </submittedName>
</protein>
<dbReference type="Pfam" id="PF20434">
    <property type="entry name" value="BD-FAE"/>
    <property type="match status" value="1"/>
</dbReference>
<sequence length="304" mass="34068">MKNNRFSTDKIKMRPSILKRVFVFLLVSTLVILGCAPSKKAFIDKGQQKMYNERYGEHTRNVMDVYLPAGRTPDTPFVVLIHGGAWVQAGKEYVRDIQDTLLDHGIAVANMNHRYANATDTHYKQMLQDVDHALAYCSEHAEEWGTRDEGFTMVGASSGAHLAMLSSYTTSKSIKAIVDFSGPTYFDDTDLLDYAVEAGLIEMVQMMTGKSYDKEKPLDSAFTDSSPLAHVKDIPVLIIHGTYDEVVPFSQSQILDKKLTSMGFEHKFLKIPNAGHDLDLDDSETKKLVYGAMVDWVLKHGYGK</sequence>
<gene>
    <name evidence="3" type="ORF">D2V05_01770</name>
    <name evidence="4" type="ORF">FQ017_01755</name>
</gene>
<dbReference type="PROSITE" id="PS51257">
    <property type="entry name" value="PROKAR_LIPOPROTEIN"/>
    <property type="match status" value="1"/>
</dbReference>
<name>A0A3A1NSL7_9FLAO</name>
<reference evidence="3 5" key="1">
    <citation type="submission" date="2018-08" db="EMBL/GenBank/DDBJ databases">
        <title>Proposal of Muricauda 72 sp.nov. and Muricauda NH166 sp.nov., isolated from seawater.</title>
        <authorList>
            <person name="Cheng H."/>
            <person name="Wu Y.-H."/>
            <person name="Guo L.-L."/>
            <person name="Xu X.-W."/>
        </authorList>
    </citation>
    <scope>NUCLEOTIDE SEQUENCE [LARGE SCALE GENOMIC DNA]</scope>
    <source>
        <strain evidence="3 5">72</strain>
    </source>
</reference>
<dbReference type="OrthoDB" id="9777975at2"/>
<comment type="caution">
    <text evidence="3">The sequence shown here is derived from an EMBL/GenBank/DDBJ whole genome shotgun (WGS) entry which is preliminary data.</text>
</comment>
<keyword evidence="6" id="KW-1185">Reference proteome</keyword>
<proteinExistence type="predicted"/>
<evidence type="ECO:0000313" key="5">
    <source>
        <dbReference type="Proteomes" id="UP000266691"/>
    </source>
</evidence>
<evidence type="ECO:0000259" key="2">
    <source>
        <dbReference type="Pfam" id="PF20434"/>
    </source>
</evidence>
<dbReference type="Gene3D" id="3.40.50.1820">
    <property type="entry name" value="alpha/beta hydrolase"/>
    <property type="match status" value="1"/>
</dbReference>
<feature type="domain" description="BD-FAE-like" evidence="2">
    <location>
        <begin position="63"/>
        <end position="259"/>
    </location>
</feature>
<reference evidence="4 6" key="2">
    <citation type="submission" date="2019-07" db="EMBL/GenBank/DDBJ databases">
        <title>Draft genome of two Muricauda strains isolated from deep sea.</title>
        <authorList>
            <person name="Sun C."/>
        </authorList>
    </citation>
    <scope>NUCLEOTIDE SEQUENCE [LARGE SCALE GENOMIC DNA]</scope>
    <source>
        <strain evidence="4 6">72</strain>
    </source>
</reference>
<dbReference type="EMBL" id="VNWK01000008">
    <property type="protein sequence ID" value="TXK00952.1"/>
    <property type="molecule type" value="Genomic_DNA"/>
</dbReference>
<keyword evidence="1 3" id="KW-0378">Hydrolase</keyword>
<dbReference type="EMBL" id="QXFI01000008">
    <property type="protein sequence ID" value="RIV47250.1"/>
    <property type="molecule type" value="Genomic_DNA"/>
</dbReference>
<dbReference type="Proteomes" id="UP000321621">
    <property type="component" value="Unassembled WGS sequence"/>
</dbReference>
<evidence type="ECO:0000313" key="3">
    <source>
        <dbReference type="EMBL" id="RIV47250.1"/>
    </source>
</evidence>
<dbReference type="PANTHER" id="PTHR48081:SF33">
    <property type="entry name" value="KYNURENINE FORMAMIDASE"/>
    <property type="match status" value="1"/>
</dbReference>
<dbReference type="Proteomes" id="UP000266691">
    <property type="component" value="Unassembled WGS sequence"/>
</dbReference>
<dbReference type="AlphaFoldDB" id="A0A3A1NSL7"/>
<evidence type="ECO:0000313" key="6">
    <source>
        <dbReference type="Proteomes" id="UP000321621"/>
    </source>
</evidence>
<dbReference type="SUPFAM" id="SSF53474">
    <property type="entry name" value="alpha/beta-Hydrolases"/>
    <property type="match status" value="1"/>
</dbReference>
<dbReference type="GO" id="GO:0016787">
    <property type="term" value="F:hydrolase activity"/>
    <property type="evidence" value="ECO:0007669"/>
    <property type="project" value="UniProtKB-KW"/>
</dbReference>
<dbReference type="PANTHER" id="PTHR48081">
    <property type="entry name" value="AB HYDROLASE SUPERFAMILY PROTEIN C4A8.06C"/>
    <property type="match status" value="1"/>
</dbReference>
<evidence type="ECO:0000256" key="1">
    <source>
        <dbReference type="ARBA" id="ARBA00022801"/>
    </source>
</evidence>
<dbReference type="InterPro" id="IPR050300">
    <property type="entry name" value="GDXG_lipolytic_enzyme"/>
</dbReference>
<dbReference type="InterPro" id="IPR049492">
    <property type="entry name" value="BD-FAE-like_dom"/>
</dbReference>
<accession>A0A3A1NSL7</accession>
<organism evidence="3 5">
    <name type="scientific">Flagellimonas pelagia</name>
    <dbReference type="NCBI Taxonomy" id="2306998"/>
    <lineage>
        <taxon>Bacteria</taxon>
        <taxon>Pseudomonadati</taxon>
        <taxon>Bacteroidota</taxon>
        <taxon>Flavobacteriia</taxon>
        <taxon>Flavobacteriales</taxon>
        <taxon>Flavobacteriaceae</taxon>
        <taxon>Flagellimonas</taxon>
    </lineage>
</organism>
<evidence type="ECO:0000313" key="4">
    <source>
        <dbReference type="EMBL" id="TXK00952.1"/>
    </source>
</evidence>